<accession>A0A1S3DMH3</accession>
<protein>
    <submittedName>
        <fullName evidence="2">Uncharacterized protein LOC103520582</fullName>
    </submittedName>
</protein>
<dbReference type="PaxDb" id="121845-A0A1S3DMH3"/>
<dbReference type="AlphaFoldDB" id="A0A1S3DMH3"/>
<reference evidence="2" key="1">
    <citation type="submission" date="2025-08" db="UniProtKB">
        <authorList>
            <consortium name="RefSeq"/>
        </authorList>
    </citation>
    <scope>IDENTIFICATION</scope>
</reference>
<organism evidence="1 2">
    <name type="scientific">Diaphorina citri</name>
    <name type="common">Asian citrus psyllid</name>
    <dbReference type="NCBI Taxonomy" id="121845"/>
    <lineage>
        <taxon>Eukaryota</taxon>
        <taxon>Metazoa</taxon>
        <taxon>Ecdysozoa</taxon>
        <taxon>Arthropoda</taxon>
        <taxon>Hexapoda</taxon>
        <taxon>Insecta</taxon>
        <taxon>Pterygota</taxon>
        <taxon>Neoptera</taxon>
        <taxon>Paraneoptera</taxon>
        <taxon>Hemiptera</taxon>
        <taxon>Sternorrhyncha</taxon>
        <taxon>Psylloidea</taxon>
        <taxon>Psyllidae</taxon>
        <taxon>Diaphorininae</taxon>
        <taxon>Diaphorina</taxon>
    </lineage>
</organism>
<dbReference type="KEGG" id="dci:103520582"/>
<evidence type="ECO:0000313" key="2">
    <source>
        <dbReference type="RefSeq" id="XP_008483937.1"/>
    </source>
</evidence>
<dbReference type="RefSeq" id="XP_008483937.1">
    <property type="nucleotide sequence ID" value="XM_008485715.3"/>
</dbReference>
<name>A0A1S3DMH3_DIACI</name>
<gene>
    <name evidence="2" type="primary">LOC103520582</name>
</gene>
<dbReference type="GeneID" id="103520582"/>
<dbReference type="Proteomes" id="UP000079169">
    <property type="component" value="Unplaced"/>
</dbReference>
<keyword evidence="1" id="KW-1185">Reference proteome</keyword>
<proteinExistence type="predicted"/>
<evidence type="ECO:0000313" key="1">
    <source>
        <dbReference type="Proteomes" id="UP000079169"/>
    </source>
</evidence>
<sequence>MFISHSFRPKVMINIAKDCVIISARVCNLHQTWKWLHQTITLHDFLIKATSTARVDKITLGENF</sequence>